<proteinExistence type="predicted"/>
<reference evidence="2 3" key="1">
    <citation type="submission" date="2013-04" db="EMBL/GenBank/DDBJ databases">
        <authorList>
            <person name="Lin L."/>
            <person name="Zeng Z."/>
            <person name="Xie J."/>
            <person name="Luo L."/>
            <person name="Yang Z."/>
            <person name="Liang W."/>
            <person name="Lin H."/>
            <person name="Dong C."/>
            <person name="Sun Y."/>
        </authorList>
    </citation>
    <scope>NUCLEOTIDE SEQUENCE [LARGE SCALE GENOMIC DNA]</scope>
    <source>
        <strain evidence="2 3">CQ-W70</strain>
    </source>
</reference>
<dbReference type="AlphaFoldDB" id="A0A059Y3U9"/>
<keyword evidence="2" id="KW-0808">Transferase</keyword>
<dbReference type="Pfam" id="PF00535">
    <property type="entry name" value="Glycos_transf_2"/>
    <property type="match status" value="1"/>
</dbReference>
<gene>
    <name evidence="2" type="ORF">K668_02310</name>
</gene>
<name>A0A059Y3U9_MYCBV</name>
<dbReference type="InterPro" id="IPR001173">
    <property type="entry name" value="Glyco_trans_2-like"/>
</dbReference>
<evidence type="ECO:0000259" key="1">
    <source>
        <dbReference type="Pfam" id="PF00535"/>
    </source>
</evidence>
<dbReference type="Proteomes" id="UP000027182">
    <property type="component" value="Chromosome"/>
</dbReference>
<dbReference type="SUPFAM" id="SSF53448">
    <property type="entry name" value="Nucleotide-diphospho-sugar transferases"/>
    <property type="match status" value="1"/>
</dbReference>
<dbReference type="InterPro" id="IPR029044">
    <property type="entry name" value="Nucleotide-diphossugar_trans"/>
</dbReference>
<dbReference type="GeneID" id="31507745"/>
<accession>A0A059Y3U9</accession>
<evidence type="ECO:0000313" key="3">
    <source>
        <dbReference type="Proteomes" id="UP000027182"/>
    </source>
</evidence>
<dbReference type="GO" id="GO:0016740">
    <property type="term" value="F:transferase activity"/>
    <property type="evidence" value="ECO:0007669"/>
    <property type="project" value="UniProtKB-KW"/>
</dbReference>
<dbReference type="HOGENOM" id="CLU_071549_0_0_14"/>
<feature type="domain" description="Glycosyltransferase 2-like" evidence="1">
    <location>
        <begin position="15"/>
        <end position="129"/>
    </location>
</feature>
<protein>
    <submittedName>
        <fullName evidence="2">Glycosyltransferase</fullName>
    </submittedName>
</protein>
<evidence type="ECO:0000313" key="2">
    <source>
        <dbReference type="EMBL" id="AIA34040.1"/>
    </source>
</evidence>
<dbReference type="PATRIC" id="fig|1316930.3.peg.474"/>
<dbReference type="KEGG" id="mbq:K668_02310"/>
<dbReference type="RefSeq" id="WP_013456111.1">
    <property type="nucleotide sequence ID" value="NZ_CP005933.1"/>
</dbReference>
<organism evidence="2 3">
    <name type="scientific">Mycoplasmopsis bovis CQ-W70</name>
    <dbReference type="NCBI Taxonomy" id="1316930"/>
    <lineage>
        <taxon>Bacteria</taxon>
        <taxon>Bacillati</taxon>
        <taxon>Mycoplasmatota</taxon>
        <taxon>Mycoplasmoidales</taxon>
        <taxon>Metamycoplasmataceae</taxon>
        <taxon>Mycoplasmopsis</taxon>
    </lineage>
</organism>
<dbReference type="EMBL" id="CP005933">
    <property type="protein sequence ID" value="AIA34040.1"/>
    <property type="molecule type" value="Genomic_DNA"/>
</dbReference>
<dbReference type="Gene3D" id="3.90.550.10">
    <property type="entry name" value="Spore Coat Polysaccharide Biosynthesis Protein SpsA, Chain A"/>
    <property type="match status" value="1"/>
</dbReference>
<sequence>MELALIIPNICNSIVLKDVLSTLREQDNQDFEIILVLTNTGKNMYATLEKYLDFFGSRLKFITNSKRRSIHKDIVAGFHLVKAKHSFIYFPDNDGSVSLVRQLLECISKYDADILEFRPHLVNTIKWKPSPRLEAKNTFNISKNPEVVAYSYPFLFNKIFKTKLLTSLPKFKFRELNDTKFQVYLNYLLLIHANTYIYTNDVIVRENIQSDMWLAPNNFIYQFNELLNYAKMNNIKLQQEIKYAYYYFLQIFLGGLLKTWRARFSLSVISDYINYSEKRSKKFAEDLYKYLQKMHNEDKLFFETNIYMLKSNLESNSLKYLPNIDKWSDILGEL</sequence>